<dbReference type="EMBL" id="MN738924">
    <property type="protein sequence ID" value="QHT31547.1"/>
    <property type="molecule type" value="Genomic_DNA"/>
</dbReference>
<dbReference type="AlphaFoldDB" id="A0A6C0ER93"/>
<proteinExistence type="predicted"/>
<reference evidence="1" key="1">
    <citation type="journal article" date="2020" name="Nature">
        <title>Giant virus diversity and host interactions through global metagenomics.</title>
        <authorList>
            <person name="Schulz F."/>
            <person name="Roux S."/>
            <person name="Paez-Espino D."/>
            <person name="Jungbluth S."/>
            <person name="Walsh D.A."/>
            <person name="Denef V.J."/>
            <person name="McMahon K.D."/>
            <person name="Konstantinidis K.T."/>
            <person name="Eloe-Fadrosh E.A."/>
            <person name="Kyrpides N.C."/>
            <person name="Woyke T."/>
        </authorList>
    </citation>
    <scope>NUCLEOTIDE SEQUENCE</scope>
    <source>
        <strain evidence="1">GVMAG-M-3300009155-48</strain>
    </source>
</reference>
<evidence type="ECO:0000313" key="1">
    <source>
        <dbReference type="EMBL" id="QHT31547.1"/>
    </source>
</evidence>
<protein>
    <submittedName>
        <fullName evidence="1">Uncharacterized protein</fullName>
    </submittedName>
</protein>
<accession>A0A6C0ER93</accession>
<organism evidence="1">
    <name type="scientific">viral metagenome</name>
    <dbReference type="NCBI Taxonomy" id="1070528"/>
    <lineage>
        <taxon>unclassified sequences</taxon>
        <taxon>metagenomes</taxon>
        <taxon>organismal metagenomes</taxon>
    </lineage>
</organism>
<name>A0A6C0ER93_9ZZZZ</name>
<sequence length="318" mass="38161">MSYLHFFNVDSLKHNFSKLIEIDKLIYEKKDIITENLNKLKTTYNNLIKHNSKKIFLFCLDSFYFQYKILNMEMENLNRFIILINNRMYGDYYKLYNIIMMQTKEKHIELPNAPDSAKIPIYKDLEPFREYKIEDIQEIHKTILILLNDMYSYYSSSEKRKNDYSDNTNVGSSISNFLTTLEFENTLIREQMSLYINYIHYFHSSQQNYLAKLYTKMDMFKREIDEDILSNNRKTNHDAGIESYFILSNETIDFDFDDGFTPNPIRSKESVIEEKIQQSELVLDTNENVLENIDNLIRITETENIHIELEQKEPTEEK</sequence>